<reference evidence="1" key="1">
    <citation type="submission" date="2014-05" db="EMBL/GenBank/DDBJ databases">
        <authorList>
            <person name="Chronopoulou M."/>
        </authorList>
    </citation>
    <scope>NUCLEOTIDE SEQUENCE</scope>
    <source>
        <tissue evidence="1">Whole organism</tissue>
    </source>
</reference>
<proteinExistence type="predicted"/>
<dbReference type="EMBL" id="HACA01016950">
    <property type="protein sequence ID" value="CDW34311.1"/>
    <property type="molecule type" value="Transcribed_RNA"/>
</dbReference>
<dbReference type="AlphaFoldDB" id="A0A0K2U9D1"/>
<accession>A0A0K2U9D1</accession>
<sequence>MVSKIVVQSQSHTQHFLKLNSINIKEYWLYFLVEHRAKYNYASLPYVPLPIADIVCR</sequence>
<name>A0A0K2U9D1_LEPSM</name>
<protein>
    <submittedName>
        <fullName evidence="1">Uncharacterized protein</fullName>
    </submittedName>
</protein>
<evidence type="ECO:0000313" key="1">
    <source>
        <dbReference type="EMBL" id="CDW34311.1"/>
    </source>
</evidence>
<organism evidence="1">
    <name type="scientific">Lepeophtheirus salmonis</name>
    <name type="common">Salmon louse</name>
    <name type="synonym">Caligus salmonis</name>
    <dbReference type="NCBI Taxonomy" id="72036"/>
    <lineage>
        <taxon>Eukaryota</taxon>
        <taxon>Metazoa</taxon>
        <taxon>Ecdysozoa</taxon>
        <taxon>Arthropoda</taxon>
        <taxon>Crustacea</taxon>
        <taxon>Multicrustacea</taxon>
        <taxon>Hexanauplia</taxon>
        <taxon>Copepoda</taxon>
        <taxon>Siphonostomatoida</taxon>
        <taxon>Caligidae</taxon>
        <taxon>Lepeophtheirus</taxon>
    </lineage>
</organism>